<sequence>MLLLAVTRCLMFDYNSVTQVWEKTKRRKGDNTTVQDHVFLP</sequence>
<evidence type="ECO:0000313" key="1">
    <source>
        <dbReference type="EMBL" id="JAH48524.1"/>
    </source>
</evidence>
<proteinExistence type="predicted"/>
<protein>
    <submittedName>
        <fullName evidence="1">Uncharacterized protein</fullName>
    </submittedName>
</protein>
<dbReference type="AlphaFoldDB" id="A0A0E9T4I0"/>
<name>A0A0E9T4I0_ANGAN</name>
<organism evidence="1">
    <name type="scientific">Anguilla anguilla</name>
    <name type="common">European freshwater eel</name>
    <name type="synonym">Muraena anguilla</name>
    <dbReference type="NCBI Taxonomy" id="7936"/>
    <lineage>
        <taxon>Eukaryota</taxon>
        <taxon>Metazoa</taxon>
        <taxon>Chordata</taxon>
        <taxon>Craniata</taxon>
        <taxon>Vertebrata</taxon>
        <taxon>Euteleostomi</taxon>
        <taxon>Actinopterygii</taxon>
        <taxon>Neopterygii</taxon>
        <taxon>Teleostei</taxon>
        <taxon>Anguilliformes</taxon>
        <taxon>Anguillidae</taxon>
        <taxon>Anguilla</taxon>
    </lineage>
</organism>
<dbReference type="EMBL" id="GBXM01060053">
    <property type="protein sequence ID" value="JAH48524.1"/>
    <property type="molecule type" value="Transcribed_RNA"/>
</dbReference>
<reference evidence="1" key="2">
    <citation type="journal article" date="2015" name="Fish Shellfish Immunol.">
        <title>Early steps in the European eel (Anguilla anguilla)-Vibrio vulnificus interaction in the gills: Role of the RtxA13 toxin.</title>
        <authorList>
            <person name="Callol A."/>
            <person name="Pajuelo D."/>
            <person name="Ebbesson L."/>
            <person name="Teles M."/>
            <person name="MacKenzie S."/>
            <person name="Amaro C."/>
        </authorList>
    </citation>
    <scope>NUCLEOTIDE SEQUENCE</scope>
</reference>
<reference evidence="1" key="1">
    <citation type="submission" date="2014-11" db="EMBL/GenBank/DDBJ databases">
        <authorList>
            <person name="Amaro Gonzalez C."/>
        </authorList>
    </citation>
    <scope>NUCLEOTIDE SEQUENCE</scope>
</reference>
<accession>A0A0E9T4I0</accession>